<name>A0A2A4WYY0_9GAMM</name>
<dbReference type="InterPro" id="IPR007712">
    <property type="entry name" value="RelE/ParE_toxin"/>
</dbReference>
<dbReference type="EMBL" id="NVUL01000072">
    <property type="protein sequence ID" value="PCI75553.1"/>
    <property type="molecule type" value="Genomic_DNA"/>
</dbReference>
<dbReference type="Pfam" id="PF05016">
    <property type="entry name" value="ParE_toxin"/>
    <property type="match status" value="1"/>
</dbReference>
<comment type="similarity">
    <text evidence="1">Belongs to the RelE toxin family.</text>
</comment>
<reference evidence="4" key="1">
    <citation type="submission" date="2017-08" db="EMBL/GenBank/DDBJ databases">
        <title>A dynamic microbial community with high functional redundancy inhabits the cold, oxic subseafloor aquifer.</title>
        <authorList>
            <person name="Tully B.J."/>
            <person name="Wheat C.G."/>
            <person name="Glazer B.T."/>
            <person name="Huber J.A."/>
        </authorList>
    </citation>
    <scope>NUCLEOTIDE SEQUENCE [LARGE SCALE GENOMIC DNA]</scope>
</reference>
<dbReference type="InterPro" id="IPR035093">
    <property type="entry name" value="RelE/ParE_toxin_dom_sf"/>
</dbReference>
<gene>
    <name evidence="3" type="ORF">COB20_12575</name>
</gene>
<dbReference type="PANTHER" id="PTHR35601:SF1">
    <property type="entry name" value="TOXIN RELE"/>
    <property type="match status" value="1"/>
</dbReference>
<organism evidence="3 4">
    <name type="scientific">SAR86 cluster bacterium</name>
    <dbReference type="NCBI Taxonomy" id="2030880"/>
    <lineage>
        <taxon>Bacteria</taxon>
        <taxon>Pseudomonadati</taxon>
        <taxon>Pseudomonadota</taxon>
        <taxon>Gammaproteobacteria</taxon>
        <taxon>SAR86 cluster</taxon>
    </lineage>
</organism>
<sequence length="87" mass="10240">MARYNITFKRSVKKDLRRISNQDIPAILQRIDALAEEPRPNACKKLSSKEVYRVRQGNYRIIYEIFDDRLVVLVVAVANRSIVYRSQ</sequence>
<protein>
    <submittedName>
        <fullName evidence="3">Type II toxin-antitoxin system mRNA interferase toxin, RelE/StbE family</fullName>
    </submittedName>
</protein>
<dbReference type="PANTHER" id="PTHR35601">
    <property type="entry name" value="TOXIN RELE"/>
    <property type="match status" value="1"/>
</dbReference>
<dbReference type="Gene3D" id="3.30.2310.20">
    <property type="entry name" value="RelE-like"/>
    <property type="match status" value="1"/>
</dbReference>
<evidence type="ECO:0000313" key="4">
    <source>
        <dbReference type="Proteomes" id="UP000218767"/>
    </source>
</evidence>
<accession>A0A2A4WYY0</accession>
<proteinExistence type="inferred from homology"/>
<evidence type="ECO:0000256" key="1">
    <source>
        <dbReference type="ARBA" id="ARBA00006226"/>
    </source>
</evidence>
<keyword evidence="2" id="KW-1277">Toxin-antitoxin system</keyword>
<evidence type="ECO:0000313" key="3">
    <source>
        <dbReference type="EMBL" id="PCI75553.1"/>
    </source>
</evidence>
<dbReference type="SUPFAM" id="SSF143011">
    <property type="entry name" value="RelE-like"/>
    <property type="match status" value="1"/>
</dbReference>
<dbReference type="AlphaFoldDB" id="A0A2A4WYY0"/>
<evidence type="ECO:0000256" key="2">
    <source>
        <dbReference type="ARBA" id="ARBA00022649"/>
    </source>
</evidence>
<dbReference type="Proteomes" id="UP000218767">
    <property type="component" value="Unassembled WGS sequence"/>
</dbReference>
<comment type="caution">
    <text evidence="3">The sequence shown here is derived from an EMBL/GenBank/DDBJ whole genome shotgun (WGS) entry which is preliminary data.</text>
</comment>